<organism evidence="2 3">
    <name type="scientific">Caenimonas sedimenti</name>
    <dbReference type="NCBI Taxonomy" id="2596921"/>
    <lineage>
        <taxon>Bacteria</taxon>
        <taxon>Pseudomonadati</taxon>
        <taxon>Pseudomonadota</taxon>
        <taxon>Betaproteobacteria</taxon>
        <taxon>Burkholderiales</taxon>
        <taxon>Comamonadaceae</taxon>
        <taxon>Caenimonas</taxon>
    </lineage>
</organism>
<keyword evidence="2" id="KW-0808">Transferase</keyword>
<dbReference type="RefSeq" id="WP_145892617.1">
    <property type="nucleotide sequence ID" value="NZ_VOBQ01000006.1"/>
</dbReference>
<proteinExistence type="predicted"/>
<sequence length="312" mass="33374">MPDTPPPLFVVLNPGSGENEARETRDRIAAVLAASGRPHEIIEVPAPDIASACRTAARRARETGGALVAVGGDGTLNSAAQAALTEGCTLGVIAQGTFNLFAREHGLPLEAEDATRCLLAAQPVPVAVGLVNQRVFLVNASIGLYPRVLSDREAFKQKLGRHRWVALLSGIVSLLGWRRRLVLEIEQDGQLRNLRTPTLFVGNNREQLERVGIGPEVMGTAGRGTLAALAPRPQGRWAKWRLLLRGVTGRLGDSEELDSFAFRSLTVKTGTRRSLEVATDGEVVRMQPPLRFSVSPKPLMLLKPVDGGGGAA</sequence>
<dbReference type="SMART" id="SM00046">
    <property type="entry name" value="DAGKc"/>
    <property type="match status" value="1"/>
</dbReference>
<dbReference type="Pfam" id="PF00781">
    <property type="entry name" value="DAGK_cat"/>
    <property type="match status" value="1"/>
</dbReference>
<dbReference type="Proteomes" id="UP000318199">
    <property type="component" value="Unassembled WGS sequence"/>
</dbReference>
<gene>
    <name evidence="2" type="ORF">FN976_08675</name>
</gene>
<keyword evidence="3" id="KW-1185">Reference proteome</keyword>
<dbReference type="PROSITE" id="PS50146">
    <property type="entry name" value="DAGK"/>
    <property type="match status" value="1"/>
</dbReference>
<dbReference type="PANTHER" id="PTHR12358:SF54">
    <property type="entry name" value="SPHINGOSINE KINASE RELATED PROTEIN"/>
    <property type="match status" value="1"/>
</dbReference>
<keyword evidence="2" id="KW-0418">Kinase</keyword>
<accession>A0A562ZTI9</accession>
<dbReference type="InterPro" id="IPR017438">
    <property type="entry name" value="ATP-NAD_kinase_N"/>
</dbReference>
<dbReference type="AlphaFoldDB" id="A0A562ZTI9"/>
<comment type="caution">
    <text evidence="2">The sequence shown here is derived from an EMBL/GenBank/DDBJ whole genome shotgun (WGS) entry which is preliminary data.</text>
</comment>
<dbReference type="OrthoDB" id="142078at2"/>
<dbReference type="InterPro" id="IPR001206">
    <property type="entry name" value="Diacylglycerol_kinase_cat_dom"/>
</dbReference>
<reference evidence="2 3" key="1">
    <citation type="submission" date="2019-07" db="EMBL/GenBank/DDBJ databases">
        <title>Caenimonas sedimenti sp. nov., isolated from activated sludge.</title>
        <authorList>
            <person name="Xu J."/>
        </authorList>
    </citation>
    <scope>NUCLEOTIDE SEQUENCE [LARGE SCALE GENOMIC DNA]</scope>
    <source>
        <strain evidence="2 3">HX-9-20</strain>
    </source>
</reference>
<feature type="domain" description="DAGKc" evidence="1">
    <location>
        <begin position="3"/>
        <end position="135"/>
    </location>
</feature>
<dbReference type="Gene3D" id="2.60.200.40">
    <property type="match status" value="1"/>
</dbReference>
<dbReference type="SUPFAM" id="SSF111331">
    <property type="entry name" value="NAD kinase/diacylglycerol kinase-like"/>
    <property type="match status" value="1"/>
</dbReference>
<name>A0A562ZTI9_9BURK</name>
<evidence type="ECO:0000313" key="3">
    <source>
        <dbReference type="Proteomes" id="UP000318199"/>
    </source>
</evidence>
<evidence type="ECO:0000313" key="2">
    <source>
        <dbReference type="EMBL" id="TWO71676.1"/>
    </source>
</evidence>
<dbReference type="GO" id="GO:0016301">
    <property type="term" value="F:kinase activity"/>
    <property type="evidence" value="ECO:0007669"/>
    <property type="project" value="UniProtKB-KW"/>
</dbReference>
<dbReference type="Gene3D" id="3.40.50.10330">
    <property type="entry name" value="Probable inorganic polyphosphate/atp-NAD kinase, domain 1"/>
    <property type="match status" value="1"/>
</dbReference>
<evidence type="ECO:0000259" key="1">
    <source>
        <dbReference type="PROSITE" id="PS50146"/>
    </source>
</evidence>
<dbReference type="InterPro" id="IPR050187">
    <property type="entry name" value="Lipid_Phosphate_FormReg"/>
</dbReference>
<dbReference type="EMBL" id="VOBQ01000006">
    <property type="protein sequence ID" value="TWO71676.1"/>
    <property type="molecule type" value="Genomic_DNA"/>
</dbReference>
<dbReference type="PANTHER" id="PTHR12358">
    <property type="entry name" value="SPHINGOSINE KINASE"/>
    <property type="match status" value="1"/>
</dbReference>
<protein>
    <submittedName>
        <fullName evidence="2">Diacylglycerol kinase</fullName>
    </submittedName>
</protein>
<dbReference type="InterPro" id="IPR016064">
    <property type="entry name" value="NAD/diacylglycerol_kinase_sf"/>
</dbReference>